<dbReference type="InterPro" id="IPR051050">
    <property type="entry name" value="Lipid_II_flippase_MurJ/MviN"/>
</dbReference>
<comment type="caution">
    <text evidence="2">The sequence shown here is derived from an EMBL/GenBank/DDBJ whole genome shotgun (WGS) entry which is preliminary data.</text>
</comment>
<evidence type="ECO:0000313" key="2">
    <source>
        <dbReference type="EMBL" id="MCA9379332.1"/>
    </source>
</evidence>
<organism evidence="2 3">
    <name type="scientific">Candidatus Dojkabacteria bacterium</name>
    <dbReference type="NCBI Taxonomy" id="2099670"/>
    <lineage>
        <taxon>Bacteria</taxon>
        <taxon>Candidatus Dojkabacteria</taxon>
    </lineage>
</organism>
<feature type="transmembrane region" description="Helical" evidence="1">
    <location>
        <begin position="6"/>
        <end position="25"/>
    </location>
</feature>
<evidence type="ECO:0000313" key="3">
    <source>
        <dbReference type="Proteomes" id="UP000760819"/>
    </source>
</evidence>
<proteinExistence type="predicted"/>
<feature type="transmembrane region" description="Helical" evidence="1">
    <location>
        <begin position="32"/>
        <end position="56"/>
    </location>
</feature>
<dbReference type="EMBL" id="JAGQLI010000146">
    <property type="protein sequence ID" value="MCA9379332.1"/>
    <property type="molecule type" value="Genomic_DNA"/>
</dbReference>
<accession>A0A955I7J0</accession>
<keyword evidence="1" id="KW-0812">Transmembrane</keyword>
<dbReference type="GO" id="GO:0009252">
    <property type="term" value="P:peptidoglycan biosynthetic process"/>
    <property type="evidence" value="ECO:0007669"/>
    <property type="project" value="TreeGrafter"/>
</dbReference>
<feature type="transmembrane region" description="Helical" evidence="1">
    <location>
        <begin position="159"/>
        <end position="185"/>
    </location>
</feature>
<name>A0A955I7J0_9BACT</name>
<dbReference type="PANTHER" id="PTHR47019">
    <property type="entry name" value="LIPID II FLIPPASE MURJ"/>
    <property type="match status" value="1"/>
</dbReference>
<keyword evidence="1" id="KW-1133">Transmembrane helix</keyword>
<keyword evidence="1" id="KW-0472">Membrane</keyword>
<protein>
    <submittedName>
        <fullName evidence="2">Uncharacterized protein</fullName>
    </submittedName>
</protein>
<feature type="non-terminal residue" evidence="2">
    <location>
        <position position="1"/>
    </location>
</feature>
<dbReference type="Proteomes" id="UP000760819">
    <property type="component" value="Unassembled WGS sequence"/>
</dbReference>
<feature type="transmembrane region" description="Helical" evidence="1">
    <location>
        <begin position="81"/>
        <end position="105"/>
    </location>
</feature>
<dbReference type="GO" id="GO:0005886">
    <property type="term" value="C:plasma membrane"/>
    <property type="evidence" value="ECO:0007669"/>
    <property type="project" value="TreeGrafter"/>
</dbReference>
<feature type="transmembrane region" description="Helical" evidence="1">
    <location>
        <begin position="117"/>
        <end position="139"/>
    </location>
</feature>
<dbReference type="GO" id="GO:0034204">
    <property type="term" value="P:lipid translocation"/>
    <property type="evidence" value="ECO:0007669"/>
    <property type="project" value="TreeGrafter"/>
</dbReference>
<reference evidence="2" key="1">
    <citation type="submission" date="2020-04" db="EMBL/GenBank/DDBJ databases">
        <authorList>
            <person name="Zhang T."/>
        </authorList>
    </citation>
    <scope>NUCLEOTIDE SEQUENCE</scope>
    <source>
        <strain evidence="2">HKST-UBA12</strain>
    </source>
</reference>
<dbReference type="PANTHER" id="PTHR47019:SF1">
    <property type="entry name" value="LIPID II FLIPPASE MURJ"/>
    <property type="match status" value="1"/>
</dbReference>
<dbReference type="AlphaFoldDB" id="A0A955I7J0"/>
<gene>
    <name evidence="2" type="ORF">KC640_02800</name>
</gene>
<reference evidence="2" key="2">
    <citation type="journal article" date="2021" name="Microbiome">
        <title>Successional dynamics and alternative stable states in a saline activated sludge microbial community over 9 years.</title>
        <authorList>
            <person name="Wang Y."/>
            <person name="Ye J."/>
            <person name="Ju F."/>
            <person name="Liu L."/>
            <person name="Boyd J.A."/>
            <person name="Deng Y."/>
            <person name="Parks D.H."/>
            <person name="Jiang X."/>
            <person name="Yin X."/>
            <person name="Woodcroft B.J."/>
            <person name="Tyson G.W."/>
            <person name="Hugenholtz P."/>
            <person name="Polz M.F."/>
            <person name="Zhang T."/>
        </authorList>
    </citation>
    <scope>NUCLEOTIDE SEQUENCE</scope>
    <source>
        <strain evidence="2">HKST-UBA12</strain>
    </source>
</reference>
<dbReference type="GO" id="GO:0015648">
    <property type="term" value="F:lipid-linked peptidoglycan transporter activity"/>
    <property type="evidence" value="ECO:0007669"/>
    <property type="project" value="TreeGrafter"/>
</dbReference>
<evidence type="ECO:0000256" key="1">
    <source>
        <dbReference type="SAM" id="Phobius"/>
    </source>
</evidence>
<sequence>ILLFFSVGLVFTAMKWYLYRVFYIAKNTLVPMIISVISMLMSIVVGVMVSNLFSYIDGYSVRGIEFSLDHLLNRSADIGPAAAGGLALGVSIGSIFEVIVLLILINKYVIKLSWQEMFIGFSKKLISSSAMVVLMYFMYKTWDTLAFPIDARPGFTGSTTINLLVLTTITIFTSFMVYYLLCFLFKVEELKILRRFLNPLFRIGGLRIQ</sequence>